<evidence type="ECO:0000256" key="2">
    <source>
        <dbReference type="ARBA" id="ARBA00022695"/>
    </source>
</evidence>
<evidence type="ECO:0000256" key="10">
    <source>
        <dbReference type="ARBA" id="ARBA00048304"/>
    </source>
</evidence>
<name>A0ABQ6QV81_9BACT</name>
<organism evidence="13 14">
    <name type="scientific">Corallococcus caeni</name>
    <dbReference type="NCBI Taxonomy" id="3082388"/>
    <lineage>
        <taxon>Bacteria</taxon>
        <taxon>Pseudomonadati</taxon>
        <taxon>Myxococcota</taxon>
        <taxon>Myxococcia</taxon>
        <taxon>Myxococcales</taxon>
        <taxon>Cystobacterineae</taxon>
        <taxon>Myxococcaceae</taxon>
        <taxon>Corallococcus</taxon>
    </lineage>
</organism>
<evidence type="ECO:0000313" key="13">
    <source>
        <dbReference type="EMBL" id="GMU07932.1"/>
    </source>
</evidence>
<evidence type="ECO:0000256" key="11">
    <source>
        <dbReference type="SAM" id="MobiDB-lite"/>
    </source>
</evidence>
<comment type="caution">
    <text evidence="13">The sequence shown here is derived from an EMBL/GenBank/DDBJ whole genome shotgun (WGS) entry which is preliminary data.</text>
</comment>
<evidence type="ECO:0000256" key="7">
    <source>
        <dbReference type="ARBA" id="ARBA00023080"/>
    </source>
</evidence>
<evidence type="ECO:0000256" key="4">
    <source>
        <dbReference type="ARBA" id="ARBA00022741"/>
    </source>
</evidence>
<evidence type="ECO:0000256" key="5">
    <source>
        <dbReference type="ARBA" id="ARBA00022840"/>
    </source>
</evidence>
<protein>
    <recommendedName>
        <fullName evidence="9">Cyclic GMP-AMP synthase</fullName>
    </recommendedName>
</protein>
<feature type="region of interest" description="Disordered" evidence="11">
    <location>
        <begin position="336"/>
        <end position="362"/>
    </location>
</feature>
<evidence type="ECO:0000259" key="12">
    <source>
        <dbReference type="Pfam" id="PF21654"/>
    </source>
</evidence>
<evidence type="ECO:0000256" key="1">
    <source>
        <dbReference type="ARBA" id="ARBA00022679"/>
    </source>
</evidence>
<reference evidence="13 14" key="1">
    <citation type="journal article" date="2024" name="Arch. Microbiol.">
        <title>Corallococcus caeni sp. nov., a novel myxobacterium isolated from activated sludge.</title>
        <authorList>
            <person name="Tomita S."/>
            <person name="Nakai R."/>
            <person name="Kuroda K."/>
            <person name="Kurashita H."/>
            <person name="Hatamoto M."/>
            <person name="Yamaguchi T."/>
            <person name="Narihiro T."/>
        </authorList>
    </citation>
    <scope>NUCLEOTIDE SEQUENCE [LARGE SCALE GENOMIC DNA]</scope>
    <source>
        <strain evidence="13 14">NO1</strain>
    </source>
</reference>
<dbReference type="Proteomes" id="UP001342631">
    <property type="component" value="Unassembled WGS sequence"/>
</dbReference>
<dbReference type="EMBL" id="BTTX01000004">
    <property type="protein sequence ID" value="GMU07932.1"/>
    <property type="molecule type" value="Genomic_DNA"/>
</dbReference>
<evidence type="ECO:0000256" key="9">
    <source>
        <dbReference type="ARBA" id="ARBA00044145"/>
    </source>
</evidence>
<keyword evidence="1" id="KW-0808">Transferase</keyword>
<evidence type="ECO:0000256" key="3">
    <source>
        <dbReference type="ARBA" id="ARBA00022723"/>
    </source>
</evidence>
<keyword evidence="2" id="KW-0548">Nucleotidyltransferase</keyword>
<accession>A0ABQ6QV81</accession>
<sequence>MADIQTYIEQFDDKIRLRRLKENKELVEKRDIILNKLRERFELMREGEDDEEGMDIPFFAFINQGSYEMGTGIHPAEGQDYDIDVGLTFNAAKADYPNPVTLKSLVADALKDHTDLGTEIRRSCVTIKYKRDGEQAFHVDLAVYTYDDPKSATKRLYIAKGKVGSGEKERYWEESDPEGLALWVEQRFKDREQEQFLRVIRALKRWKTEKFKTDGQNAPSGIGLTVAAGQWFQPNIITSDAFAARRKPDDLTAMRGFVAKLVNAFHHVESKQDGTPLYRLDVKVPVAPWKDIFVKMTDGQMTTIRDRLIQLRDQLDKAMQQPDPVEACKLMRDQFGPEFPVPDKSSTGSKALPAITSAATSA</sequence>
<keyword evidence="6" id="KW-0460">Magnesium</keyword>
<dbReference type="RefSeq" id="WP_338278784.1">
    <property type="nucleotide sequence ID" value="NZ_BTTX01000004.1"/>
</dbReference>
<proteinExistence type="predicted"/>
<keyword evidence="14" id="KW-1185">Reference proteome</keyword>
<comment type="catalytic activity">
    <reaction evidence="10">
        <text>GTP + ATP = 3',3'-cGAMP + 2 diphosphate</text>
        <dbReference type="Rhea" id="RHEA:35647"/>
        <dbReference type="ChEBI" id="CHEBI:30616"/>
        <dbReference type="ChEBI" id="CHEBI:33019"/>
        <dbReference type="ChEBI" id="CHEBI:37565"/>
        <dbReference type="ChEBI" id="CHEBI:71501"/>
    </reaction>
    <physiologicalReaction direction="left-to-right" evidence="10">
        <dbReference type="Rhea" id="RHEA:35648"/>
    </physiologicalReaction>
</comment>
<evidence type="ECO:0000256" key="6">
    <source>
        <dbReference type="ARBA" id="ARBA00022842"/>
    </source>
</evidence>
<keyword evidence="8" id="KW-0051">Antiviral defense</keyword>
<keyword evidence="3" id="KW-0479">Metal-binding</keyword>
<dbReference type="Pfam" id="PF21654">
    <property type="entry name" value="DncV-like_NTFase"/>
    <property type="match status" value="1"/>
</dbReference>
<dbReference type="InterPro" id="IPR048445">
    <property type="entry name" value="DncV-like_NTFase"/>
</dbReference>
<evidence type="ECO:0000313" key="14">
    <source>
        <dbReference type="Proteomes" id="UP001342631"/>
    </source>
</evidence>
<gene>
    <name evidence="13" type="ORF">ASNO1_41850</name>
</gene>
<feature type="domain" description="Cyclic GMP-AMP synthase DncV-like nucleotidyltransferase" evidence="12">
    <location>
        <begin position="61"/>
        <end position="144"/>
    </location>
</feature>
<keyword evidence="5" id="KW-0067">ATP-binding</keyword>
<keyword evidence="7" id="KW-0546">Nucleotide metabolism</keyword>
<keyword evidence="4" id="KW-0547">Nucleotide-binding</keyword>
<evidence type="ECO:0000256" key="8">
    <source>
        <dbReference type="ARBA" id="ARBA00023118"/>
    </source>
</evidence>